<dbReference type="RefSeq" id="WP_189336295.1">
    <property type="nucleotide sequence ID" value="NZ_AP023356.1"/>
</dbReference>
<evidence type="ECO:0000313" key="2">
    <source>
        <dbReference type="EMBL" id="BCJ45297.1"/>
    </source>
</evidence>
<name>A0ABM7M129_9ACTN</name>
<accession>A0ABM7M129</accession>
<reference evidence="2 3" key="1">
    <citation type="submission" date="2020-08" db="EMBL/GenBank/DDBJ databases">
        <title>Whole genome shotgun sequence of Actinoplanes ianthinogenes NBRC 13996.</title>
        <authorList>
            <person name="Komaki H."/>
            <person name="Tamura T."/>
        </authorList>
    </citation>
    <scope>NUCLEOTIDE SEQUENCE [LARGE SCALE GENOMIC DNA]</scope>
    <source>
        <strain evidence="2 3">NBRC 13996</strain>
    </source>
</reference>
<sequence>MSVSGEHAYRLAVHCPACGAGIGKRCINRIAGRPFLRTDQVHESRRRKAVAPAAER</sequence>
<keyword evidence="3" id="KW-1185">Reference proteome</keyword>
<proteinExistence type="predicted"/>
<gene>
    <name evidence="2" type="ORF">Aiant_59540</name>
</gene>
<dbReference type="EMBL" id="AP023356">
    <property type="protein sequence ID" value="BCJ45297.1"/>
    <property type="molecule type" value="Genomic_DNA"/>
</dbReference>
<evidence type="ECO:0000313" key="3">
    <source>
        <dbReference type="Proteomes" id="UP000676967"/>
    </source>
</evidence>
<dbReference type="Pfam" id="PF24623">
    <property type="entry name" value="Phage_zn_bind_8"/>
    <property type="match status" value="1"/>
</dbReference>
<organism evidence="2 3">
    <name type="scientific">Actinoplanes ianthinogenes</name>
    <dbReference type="NCBI Taxonomy" id="122358"/>
    <lineage>
        <taxon>Bacteria</taxon>
        <taxon>Bacillati</taxon>
        <taxon>Actinomycetota</taxon>
        <taxon>Actinomycetes</taxon>
        <taxon>Micromonosporales</taxon>
        <taxon>Micromonosporaceae</taxon>
        <taxon>Actinoplanes</taxon>
    </lineage>
</organism>
<feature type="domain" description="DNA-binding phage zinc finger" evidence="1">
    <location>
        <begin position="10"/>
        <end position="54"/>
    </location>
</feature>
<dbReference type="Proteomes" id="UP000676967">
    <property type="component" value="Chromosome"/>
</dbReference>
<dbReference type="InterPro" id="IPR056911">
    <property type="entry name" value="Phage_Znf_bind_put"/>
</dbReference>
<protein>
    <recommendedName>
        <fullName evidence="1">DNA-binding phage zinc finger domain-containing protein</fullName>
    </recommendedName>
</protein>
<evidence type="ECO:0000259" key="1">
    <source>
        <dbReference type="Pfam" id="PF24623"/>
    </source>
</evidence>